<dbReference type="AlphaFoldDB" id="A0ABC8U9Z4"/>
<dbReference type="EMBL" id="CAUOFW020007246">
    <property type="protein sequence ID" value="CAK9178190.1"/>
    <property type="molecule type" value="Genomic_DNA"/>
</dbReference>
<dbReference type="Proteomes" id="UP001642360">
    <property type="component" value="Unassembled WGS sequence"/>
</dbReference>
<evidence type="ECO:0000313" key="1">
    <source>
        <dbReference type="EMBL" id="CAK9178190.1"/>
    </source>
</evidence>
<sequence>MNQCFHVGSVSVAPGGRWNRFKTYSTIQRTLEIWVFVLTFIFKDWLNNHKFSYRGFHLHMAFKALVMAYTVSELWPYRFLHIFTDPSEEQVKRNHQDWLS</sequence>
<proteinExistence type="predicted"/>
<organism evidence="1 2">
    <name type="scientific">Ilex paraguariensis</name>
    <name type="common">yerba mate</name>
    <dbReference type="NCBI Taxonomy" id="185542"/>
    <lineage>
        <taxon>Eukaryota</taxon>
        <taxon>Viridiplantae</taxon>
        <taxon>Streptophyta</taxon>
        <taxon>Embryophyta</taxon>
        <taxon>Tracheophyta</taxon>
        <taxon>Spermatophyta</taxon>
        <taxon>Magnoliopsida</taxon>
        <taxon>eudicotyledons</taxon>
        <taxon>Gunneridae</taxon>
        <taxon>Pentapetalae</taxon>
        <taxon>asterids</taxon>
        <taxon>campanulids</taxon>
        <taxon>Aquifoliales</taxon>
        <taxon>Aquifoliaceae</taxon>
        <taxon>Ilex</taxon>
    </lineage>
</organism>
<reference evidence="1 2" key="1">
    <citation type="submission" date="2024-02" db="EMBL/GenBank/DDBJ databases">
        <authorList>
            <person name="Vignale AGUSTIN F."/>
            <person name="Sosa J E."/>
            <person name="Modenutti C."/>
        </authorList>
    </citation>
    <scope>NUCLEOTIDE SEQUENCE [LARGE SCALE GENOMIC DNA]</scope>
</reference>
<keyword evidence="2" id="KW-1185">Reference proteome</keyword>
<protein>
    <submittedName>
        <fullName evidence="1">Uncharacterized protein</fullName>
    </submittedName>
</protein>
<name>A0ABC8U9Z4_9AQUA</name>
<evidence type="ECO:0000313" key="2">
    <source>
        <dbReference type="Proteomes" id="UP001642360"/>
    </source>
</evidence>
<gene>
    <name evidence="1" type="ORF">ILEXP_LOCUS48107</name>
</gene>
<accession>A0ABC8U9Z4</accession>
<comment type="caution">
    <text evidence="1">The sequence shown here is derived from an EMBL/GenBank/DDBJ whole genome shotgun (WGS) entry which is preliminary data.</text>
</comment>